<accession>A0A6J4KRX7</accession>
<proteinExistence type="predicted"/>
<name>A0A6J4KRX7_9BACT</name>
<feature type="non-terminal residue" evidence="1">
    <location>
        <position position="19"/>
    </location>
</feature>
<protein>
    <submittedName>
        <fullName evidence="1">Uncharacterized protein</fullName>
    </submittedName>
</protein>
<organism evidence="1">
    <name type="scientific">uncultured Gemmatimonadaceae bacterium</name>
    <dbReference type="NCBI Taxonomy" id="246130"/>
    <lineage>
        <taxon>Bacteria</taxon>
        <taxon>Pseudomonadati</taxon>
        <taxon>Gemmatimonadota</taxon>
        <taxon>Gemmatimonadia</taxon>
        <taxon>Gemmatimonadales</taxon>
        <taxon>Gemmatimonadaceae</taxon>
        <taxon>environmental samples</taxon>
    </lineage>
</organism>
<dbReference type="AlphaFoldDB" id="A0A6J4KRX7"/>
<evidence type="ECO:0000313" key="1">
    <source>
        <dbReference type="EMBL" id="CAA9310002.1"/>
    </source>
</evidence>
<feature type="non-terminal residue" evidence="1">
    <location>
        <position position="1"/>
    </location>
</feature>
<gene>
    <name evidence="1" type="ORF">AVDCRST_MAG11-1421</name>
</gene>
<reference evidence="1" key="1">
    <citation type="submission" date="2020-02" db="EMBL/GenBank/DDBJ databases">
        <authorList>
            <person name="Meier V. D."/>
        </authorList>
    </citation>
    <scope>NUCLEOTIDE SEQUENCE</scope>
    <source>
        <strain evidence="1">AVDCRST_MAG11</strain>
    </source>
</reference>
<dbReference type="EMBL" id="CADCTU010000324">
    <property type="protein sequence ID" value="CAA9310002.1"/>
    <property type="molecule type" value="Genomic_DNA"/>
</dbReference>
<sequence length="19" mass="1850">ARPPRAAHDPPAPAAGRAA</sequence>